<proteinExistence type="predicted"/>
<dbReference type="GeneID" id="70134448"/>
<dbReference type="Pfam" id="PF07632">
    <property type="entry name" value="Sde182_NH-like"/>
    <property type="match status" value="1"/>
</dbReference>
<dbReference type="EMBL" id="JAGPXC010000006">
    <property type="protein sequence ID" value="KAH6652348.1"/>
    <property type="molecule type" value="Genomic_DNA"/>
</dbReference>
<gene>
    <name evidence="4" type="ORF">BKA67DRAFT_627060</name>
</gene>
<feature type="chain" id="PRO_5040444607" evidence="1">
    <location>
        <begin position="28"/>
        <end position="488"/>
    </location>
</feature>
<evidence type="ECO:0000256" key="1">
    <source>
        <dbReference type="SAM" id="SignalP"/>
    </source>
</evidence>
<evidence type="ECO:0000259" key="2">
    <source>
        <dbReference type="Pfam" id="PF07632"/>
    </source>
</evidence>
<dbReference type="Pfam" id="PF21027">
    <property type="entry name" value="Sde0182_C"/>
    <property type="match status" value="1"/>
</dbReference>
<dbReference type="InterPro" id="IPR011483">
    <property type="entry name" value="Sde182_NH-like"/>
</dbReference>
<dbReference type="RefSeq" id="XP_045956626.1">
    <property type="nucleotide sequence ID" value="XM_046105557.1"/>
</dbReference>
<dbReference type="AlphaFoldDB" id="A0A9P8UHS5"/>
<dbReference type="InterPro" id="IPR013783">
    <property type="entry name" value="Ig-like_fold"/>
</dbReference>
<feature type="domain" description="Cellulose-binding Sde182 nucleoside hydrolase-like" evidence="2">
    <location>
        <begin position="44"/>
        <end position="314"/>
    </location>
</feature>
<comment type="caution">
    <text evidence="4">The sequence shown here is derived from an EMBL/GenBank/DDBJ whole genome shotgun (WGS) entry which is preliminary data.</text>
</comment>
<sequence length="488" mass="54353">MVNSNFSVAAVLTATCLFSSYITGISASQISGQCATSRYARQPRALIATDMSNEPDDQMSLVRLLTYANEINITTIAGITSNWKNDSIDLDTIKTVIGGYGTVVDSLNANLVYGAIAYPTSDELLGRVRAGWPVYGLAALDQDEISDAAKQLIQDVDESSISDPQYVLLWGGANVLAEALHYVTKNRISSSVDEFVSKVRVYSISDQDNAGIWIRSNYPKIFYVVSLQGMNEYIMASWNGISGEKFRHFDQGGPDSSIVTNEWLDEHIRFGPLGAHYPQYQFIMEGDTPSYFPLIQNGLGDPEHPEWGSWGGRFTPQDISGLHRVYADTADYVRGQSGNMYYSSFATIWRWRQAYQYDFAARMQWTTTGFNGTNHAPVAVVNGTCGPEALKLNYRFGDSVVLDASESWDPDGDDLSFHWLHYREVVQRLEGQIDSESKNVSIESLNDQGSQVSLTPLSNITTHIILQVQDTHEINITTYRRVILDPIE</sequence>
<feature type="signal peptide" evidence="1">
    <location>
        <begin position="1"/>
        <end position="27"/>
    </location>
</feature>
<keyword evidence="1" id="KW-0732">Signal</keyword>
<evidence type="ECO:0000313" key="4">
    <source>
        <dbReference type="EMBL" id="KAH6652348.1"/>
    </source>
</evidence>
<feature type="domain" description="Cellulose-binding Sde182 C-terminal" evidence="3">
    <location>
        <begin position="400"/>
        <end position="485"/>
    </location>
</feature>
<evidence type="ECO:0000313" key="5">
    <source>
        <dbReference type="Proteomes" id="UP000758603"/>
    </source>
</evidence>
<accession>A0A9P8UHS5</accession>
<dbReference type="GO" id="GO:0016799">
    <property type="term" value="F:hydrolase activity, hydrolyzing N-glycosyl compounds"/>
    <property type="evidence" value="ECO:0007669"/>
    <property type="project" value="InterPro"/>
</dbReference>
<evidence type="ECO:0000259" key="3">
    <source>
        <dbReference type="Pfam" id="PF21027"/>
    </source>
</evidence>
<reference evidence="4" key="1">
    <citation type="journal article" date="2021" name="Nat. Commun.">
        <title>Genetic determinants of endophytism in the Arabidopsis root mycobiome.</title>
        <authorList>
            <person name="Mesny F."/>
            <person name="Miyauchi S."/>
            <person name="Thiergart T."/>
            <person name="Pickel B."/>
            <person name="Atanasova L."/>
            <person name="Karlsson M."/>
            <person name="Huettel B."/>
            <person name="Barry K.W."/>
            <person name="Haridas S."/>
            <person name="Chen C."/>
            <person name="Bauer D."/>
            <person name="Andreopoulos W."/>
            <person name="Pangilinan J."/>
            <person name="LaButti K."/>
            <person name="Riley R."/>
            <person name="Lipzen A."/>
            <person name="Clum A."/>
            <person name="Drula E."/>
            <person name="Henrissat B."/>
            <person name="Kohler A."/>
            <person name="Grigoriev I.V."/>
            <person name="Martin F.M."/>
            <person name="Hacquard S."/>
        </authorList>
    </citation>
    <scope>NUCLEOTIDE SEQUENCE</scope>
    <source>
        <strain evidence="4">MPI-SDFR-AT-0073</strain>
    </source>
</reference>
<protein>
    <submittedName>
        <fullName evidence="4">DUF1593-domain-containing protein</fullName>
    </submittedName>
</protein>
<dbReference type="Proteomes" id="UP000758603">
    <property type="component" value="Unassembled WGS sequence"/>
</dbReference>
<organism evidence="4 5">
    <name type="scientific">Truncatella angustata</name>
    <dbReference type="NCBI Taxonomy" id="152316"/>
    <lineage>
        <taxon>Eukaryota</taxon>
        <taxon>Fungi</taxon>
        <taxon>Dikarya</taxon>
        <taxon>Ascomycota</taxon>
        <taxon>Pezizomycotina</taxon>
        <taxon>Sordariomycetes</taxon>
        <taxon>Xylariomycetidae</taxon>
        <taxon>Amphisphaeriales</taxon>
        <taxon>Sporocadaceae</taxon>
        <taxon>Truncatella</taxon>
    </lineage>
</organism>
<name>A0A9P8UHS5_9PEZI</name>
<keyword evidence="5" id="KW-1185">Reference proteome</keyword>
<dbReference type="InterPro" id="IPR048527">
    <property type="entry name" value="Sde182_C"/>
</dbReference>
<dbReference type="InterPro" id="IPR036452">
    <property type="entry name" value="Ribo_hydro-like"/>
</dbReference>
<dbReference type="Gene3D" id="2.60.40.10">
    <property type="entry name" value="Immunoglobulins"/>
    <property type="match status" value="1"/>
</dbReference>
<dbReference type="OrthoDB" id="3592035at2759"/>
<dbReference type="Gene3D" id="3.90.245.10">
    <property type="entry name" value="Ribonucleoside hydrolase-like"/>
    <property type="match status" value="1"/>
</dbReference>